<evidence type="ECO:0000313" key="2">
    <source>
        <dbReference type="EMBL" id="RIX98840.1"/>
    </source>
</evidence>
<dbReference type="AlphaFoldDB" id="A0A3A1WP19"/>
<evidence type="ECO:0000259" key="1">
    <source>
        <dbReference type="Pfam" id="PF13466"/>
    </source>
</evidence>
<dbReference type="Proteomes" id="UP000265750">
    <property type="component" value="Unassembled WGS sequence"/>
</dbReference>
<dbReference type="InterPro" id="IPR058548">
    <property type="entry name" value="MlaB-like_STAS"/>
</dbReference>
<gene>
    <name evidence="2" type="ORF">D3218_16820</name>
</gene>
<reference evidence="3" key="1">
    <citation type="submission" date="2018-09" db="EMBL/GenBank/DDBJ databases">
        <authorList>
            <person name="Tuo L."/>
        </authorList>
    </citation>
    <scope>NUCLEOTIDE SEQUENCE [LARGE SCALE GENOMIC DNA]</scope>
    <source>
        <strain evidence="3">M2BS4Y-1</strain>
    </source>
</reference>
<keyword evidence="3" id="KW-1185">Reference proteome</keyword>
<dbReference type="EMBL" id="QYRN01000009">
    <property type="protein sequence ID" value="RIX98840.1"/>
    <property type="molecule type" value="Genomic_DNA"/>
</dbReference>
<accession>A0A3A1WP19</accession>
<organism evidence="2 3">
    <name type="scientific">Aureimonas flava</name>
    <dbReference type="NCBI Taxonomy" id="2320271"/>
    <lineage>
        <taxon>Bacteria</taxon>
        <taxon>Pseudomonadati</taxon>
        <taxon>Pseudomonadota</taxon>
        <taxon>Alphaproteobacteria</taxon>
        <taxon>Hyphomicrobiales</taxon>
        <taxon>Aurantimonadaceae</taxon>
        <taxon>Aureimonas</taxon>
    </lineage>
</organism>
<dbReference type="OrthoDB" id="7280289at2"/>
<feature type="domain" description="MlaB-like STAS" evidence="1">
    <location>
        <begin position="27"/>
        <end position="101"/>
    </location>
</feature>
<sequence>MLQELQSEGEPVAFAVPSDAAHGEATLAPVLDVRAAKPLHAELLALRGDTVIVDGAQVERIGAQCAAILLSAARSWESDGQEFSLVNPSDALCRGLELLGIGLHEVGGTLPDFGEATV</sequence>
<dbReference type="SUPFAM" id="SSF52091">
    <property type="entry name" value="SpoIIaa-like"/>
    <property type="match status" value="1"/>
</dbReference>
<comment type="caution">
    <text evidence="2">The sequence shown here is derived from an EMBL/GenBank/DDBJ whole genome shotgun (WGS) entry which is preliminary data.</text>
</comment>
<evidence type="ECO:0000313" key="3">
    <source>
        <dbReference type="Proteomes" id="UP000265750"/>
    </source>
</evidence>
<dbReference type="Gene3D" id="3.30.750.24">
    <property type="entry name" value="STAS domain"/>
    <property type="match status" value="1"/>
</dbReference>
<dbReference type="InterPro" id="IPR036513">
    <property type="entry name" value="STAS_dom_sf"/>
</dbReference>
<dbReference type="Pfam" id="PF13466">
    <property type="entry name" value="STAS_2"/>
    <property type="match status" value="1"/>
</dbReference>
<proteinExistence type="predicted"/>
<protein>
    <submittedName>
        <fullName evidence="2">STAS domain-containing protein</fullName>
    </submittedName>
</protein>
<dbReference type="RefSeq" id="WP_119541229.1">
    <property type="nucleotide sequence ID" value="NZ_QYRN01000009.1"/>
</dbReference>
<name>A0A3A1WP19_9HYPH</name>